<comment type="subcellular location">
    <subcellularLocation>
        <location evidence="1">Secreted</location>
        <location evidence="1">Extracellular space</location>
    </subcellularLocation>
</comment>
<dbReference type="InterPro" id="IPR001254">
    <property type="entry name" value="Trypsin_dom"/>
</dbReference>
<dbReference type="InterPro" id="IPR018114">
    <property type="entry name" value="TRYPSIN_HIS"/>
</dbReference>
<dbReference type="SMART" id="SM00020">
    <property type="entry name" value="Tryp_SPc"/>
    <property type="match status" value="1"/>
</dbReference>
<dbReference type="InterPro" id="IPR043504">
    <property type="entry name" value="Peptidase_S1_PA_chymotrypsin"/>
</dbReference>
<dbReference type="GO" id="GO:0004252">
    <property type="term" value="F:serine-type endopeptidase activity"/>
    <property type="evidence" value="ECO:0007669"/>
    <property type="project" value="UniProtKB-EC"/>
</dbReference>
<evidence type="ECO:0000256" key="4">
    <source>
        <dbReference type="ARBA" id="ARBA00022757"/>
    </source>
</evidence>
<keyword evidence="7" id="KW-0865">Zymogen</keyword>
<dbReference type="GO" id="GO:0007586">
    <property type="term" value="P:digestion"/>
    <property type="evidence" value="ECO:0007669"/>
    <property type="project" value="UniProtKB-KW"/>
</dbReference>
<reference evidence="13 14" key="1">
    <citation type="journal article" date="2011" name="Proc. Natl. Acad. Sci. U.S.A.">
        <title>Genetic diversity and population structure of the endangered marsupial Sarcophilus harrisii (Tasmanian devil).</title>
        <authorList>
            <person name="Miller W."/>
            <person name="Hayes V.M."/>
            <person name="Ratan A."/>
            <person name="Petersen D.C."/>
            <person name="Wittekindt N.E."/>
            <person name="Miller J."/>
            <person name="Walenz B."/>
            <person name="Knight J."/>
            <person name="Qi J."/>
            <person name="Zhao F."/>
            <person name="Wang Q."/>
            <person name="Bedoya-Reina O.C."/>
            <person name="Katiyar N."/>
            <person name="Tomsho L.P."/>
            <person name="Kasson L.M."/>
            <person name="Hardie R.A."/>
            <person name="Woodbridge P."/>
            <person name="Tindall E.A."/>
            <person name="Bertelsen M.F."/>
            <person name="Dixon D."/>
            <person name="Pyecroft S."/>
            <person name="Helgen K.M."/>
            <person name="Lesk A.M."/>
            <person name="Pringle T.H."/>
            <person name="Patterson N."/>
            <person name="Zhang Y."/>
            <person name="Kreiss A."/>
            <person name="Woods G.M."/>
            <person name="Jones M.E."/>
            <person name="Schuster S.C."/>
        </authorList>
    </citation>
    <scope>NUCLEOTIDE SEQUENCE [LARGE SCALE GENOMIC DNA]</scope>
</reference>
<evidence type="ECO:0000313" key="14">
    <source>
        <dbReference type="Proteomes" id="UP000007648"/>
    </source>
</evidence>
<dbReference type="CDD" id="cd00190">
    <property type="entry name" value="Tryp_SPc"/>
    <property type="match status" value="1"/>
</dbReference>
<dbReference type="GO" id="GO:0006508">
    <property type="term" value="P:proteolysis"/>
    <property type="evidence" value="ECO:0007669"/>
    <property type="project" value="UniProtKB-KW"/>
</dbReference>
<protein>
    <recommendedName>
        <fullName evidence="9">chymotrypsin</fullName>
        <ecNumber evidence="9">3.4.21.1</ecNumber>
    </recommendedName>
</protein>
<evidence type="ECO:0000313" key="13">
    <source>
        <dbReference type="Ensembl" id="ENSSHAP00000022766.1"/>
    </source>
</evidence>
<keyword evidence="14" id="KW-1185">Reference proteome</keyword>
<organism evidence="13 14">
    <name type="scientific">Sarcophilus harrisii</name>
    <name type="common">Tasmanian devil</name>
    <name type="synonym">Sarcophilus laniarius</name>
    <dbReference type="NCBI Taxonomy" id="9305"/>
    <lineage>
        <taxon>Eukaryota</taxon>
        <taxon>Metazoa</taxon>
        <taxon>Chordata</taxon>
        <taxon>Craniata</taxon>
        <taxon>Vertebrata</taxon>
        <taxon>Euteleostomi</taxon>
        <taxon>Mammalia</taxon>
        <taxon>Metatheria</taxon>
        <taxon>Dasyuromorphia</taxon>
        <taxon>Dasyuridae</taxon>
        <taxon>Sarcophilus</taxon>
    </lineage>
</organism>
<keyword evidence="6 10" id="KW-0720">Serine protease</keyword>
<dbReference type="Ensembl" id="ENSSHAT00000041915.1">
    <property type="protein sequence ID" value="ENSSHAP00000022766.1"/>
    <property type="gene ID" value="ENSSHAG00000001278.2"/>
</dbReference>
<keyword evidence="11" id="KW-0472">Membrane</keyword>
<dbReference type="PROSITE" id="PS50240">
    <property type="entry name" value="TRYPSIN_DOM"/>
    <property type="match status" value="1"/>
</dbReference>
<evidence type="ECO:0000256" key="2">
    <source>
        <dbReference type="ARBA" id="ARBA00022525"/>
    </source>
</evidence>
<dbReference type="GO" id="GO:0005576">
    <property type="term" value="C:extracellular region"/>
    <property type="evidence" value="ECO:0007669"/>
    <property type="project" value="UniProtKB-SubCell"/>
</dbReference>
<dbReference type="Pfam" id="PF00089">
    <property type="entry name" value="Trypsin"/>
    <property type="match status" value="1"/>
</dbReference>
<evidence type="ECO:0000256" key="8">
    <source>
        <dbReference type="ARBA" id="ARBA00023157"/>
    </source>
</evidence>
<dbReference type="FunFam" id="2.40.10.10:FF:000118">
    <property type="entry name" value="Chymotrypsinogen A"/>
    <property type="match status" value="1"/>
</dbReference>
<dbReference type="PROSITE" id="PS00135">
    <property type="entry name" value="TRYPSIN_SER"/>
    <property type="match status" value="1"/>
</dbReference>
<dbReference type="InterPro" id="IPR001314">
    <property type="entry name" value="Peptidase_S1A"/>
</dbReference>
<evidence type="ECO:0000256" key="11">
    <source>
        <dbReference type="SAM" id="Phobius"/>
    </source>
</evidence>
<dbReference type="PANTHER" id="PTHR24250:SF65">
    <property type="entry name" value="CHYMOTRYPSINOGEN B"/>
    <property type="match status" value="1"/>
</dbReference>
<keyword evidence="8" id="KW-1015">Disulfide bond</keyword>
<gene>
    <name evidence="13" type="primary">LOC116420955</name>
</gene>
<dbReference type="PROSITE" id="PS00134">
    <property type="entry name" value="TRYPSIN_HIS"/>
    <property type="match status" value="1"/>
</dbReference>
<dbReference type="Proteomes" id="UP000007648">
    <property type="component" value="Unassembled WGS sequence"/>
</dbReference>
<accession>A0A7N4NI34</accession>
<keyword evidence="4" id="KW-0222">Digestion</keyword>
<keyword evidence="11" id="KW-1133">Transmembrane helix</keyword>
<evidence type="ECO:0000256" key="6">
    <source>
        <dbReference type="ARBA" id="ARBA00022825"/>
    </source>
</evidence>
<dbReference type="SUPFAM" id="SSF50494">
    <property type="entry name" value="Trypsin-like serine proteases"/>
    <property type="match status" value="1"/>
</dbReference>
<keyword evidence="3 10" id="KW-0645">Protease</keyword>
<reference evidence="13" key="3">
    <citation type="submission" date="2025-09" db="UniProtKB">
        <authorList>
            <consortium name="Ensembl"/>
        </authorList>
    </citation>
    <scope>IDENTIFICATION</scope>
</reference>
<reference evidence="13" key="2">
    <citation type="submission" date="2025-08" db="UniProtKB">
        <authorList>
            <consortium name="Ensembl"/>
        </authorList>
    </citation>
    <scope>IDENTIFICATION</scope>
</reference>
<evidence type="ECO:0000256" key="3">
    <source>
        <dbReference type="ARBA" id="ARBA00022670"/>
    </source>
</evidence>
<dbReference type="Gene3D" id="2.40.10.10">
    <property type="entry name" value="Trypsin-like serine proteases"/>
    <property type="match status" value="1"/>
</dbReference>
<dbReference type="PRINTS" id="PR00722">
    <property type="entry name" value="CHYMOTRYPSIN"/>
</dbReference>
<keyword evidence="11" id="KW-0812">Transmembrane</keyword>
<dbReference type="FunFam" id="2.40.10.10:FF:000176">
    <property type="entry name" value="Chymotrypsinogen A"/>
    <property type="match status" value="1"/>
</dbReference>
<evidence type="ECO:0000256" key="1">
    <source>
        <dbReference type="ARBA" id="ARBA00004239"/>
    </source>
</evidence>
<dbReference type="InterPro" id="IPR033116">
    <property type="entry name" value="TRYPSIN_SER"/>
</dbReference>
<feature type="domain" description="Peptidase S1" evidence="12">
    <location>
        <begin position="47"/>
        <end position="273"/>
    </location>
</feature>
<evidence type="ECO:0000259" key="12">
    <source>
        <dbReference type="PROSITE" id="PS50240"/>
    </source>
</evidence>
<dbReference type="PANTHER" id="PTHR24250">
    <property type="entry name" value="CHYMOTRYPSIN-RELATED"/>
    <property type="match status" value="1"/>
</dbReference>
<dbReference type="AlphaFoldDB" id="A0A7N4NI34"/>
<dbReference type="InParanoid" id="A0A7N4NI34"/>
<name>A0A7N4NI34_SARHA</name>
<dbReference type="InterPro" id="IPR009003">
    <property type="entry name" value="Peptidase_S1_PA"/>
</dbReference>
<dbReference type="GeneTree" id="ENSGT00940000153216"/>
<evidence type="ECO:0000256" key="5">
    <source>
        <dbReference type="ARBA" id="ARBA00022801"/>
    </source>
</evidence>
<evidence type="ECO:0000256" key="7">
    <source>
        <dbReference type="ARBA" id="ARBA00023145"/>
    </source>
</evidence>
<feature type="transmembrane region" description="Helical" evidence="11">
    <location>
        <begin position="21"/>
        <end position="37"/>
    </location>
</feature>
<keyword evidence="5 10" id="KW-0378">Hydrolase</keyword>
<dbReference type="EC" id="3.4.21.1" evidence="9"/>
<proteinExistence type="predicted"/>
<sequence length="275" mass="30042">RRLGGRREVRAHPACPRLGTLSIFIFSMSLGCGVPAINTDLNSMFMIVNGQNAVPGSWPWQVSLQRNGAHLCGGSLISNKWVVTAAHCDVMTTDKVVAGMHDLKSYREKVQVLRIAKVFRNKNYDPDTFNNDITLLKLATPAHFQKNVSPVCLPSASDDFPDGTTCVTTGWGRTKYNARRFPNILQQAALPLLSNTKCKRYWGKKFKDTMICAGANGVSSCMGDSGGPLVCKKNDAWTLVGIVSRGDNFCSATSPAVFARVTKLIPFIKETLANN</sequence>
<evidence type="ECO:0000256" key="9">
    <source>
        <dbReference type="ARBA" id="ARBA00044036"/>
    </source>
</evidence>
<evidence type="ECO:0000256" key="10">
    <source>
        <dbReference type="RuleBase" id="RU363034"/>
    </source>
</evidence>
<keyword evidence="2" id="KW-0964">Secreted</keyword>